<evidence type="ECO:0000313" key="2">
    <source>
        <dbReference type="Proteomes" id="UP000288215"/>
    </source>
</evidence>
<comment type="caution">
    <text evidence="1">The sequence shown here is derived from an EMBL/GenBank/DDBJ whole genome shotgun (WGS) entry which is preliminary data.</text>
</comment>
<accession>A0A444L5X2</accession>
<evidence type="ECO:0000313" key="1">
    <source>
        <dbReference type="EMBL" id="RWX72984.1"/>
    </source>
</evidence>
<gene>
    <name evidence="1" type="ORF">Metus_0958</name>
</gene>
<sequence length="190" mass="21348">MQIGFEPKIVFLCPLCQKDVEMVYSRSEGWSADHGGCLNFSVIRKTPTIGDKEFRTPLVFIDLESDYAIREAIDGLRALAAEEADSTKRTKIEAGIRRLESKIGFAEKKIQELLEAIKGGTYGLRIVSGRSVGALVWRGEEKFFGISYGNAQNEEFGLMITSQEDEAKGFILKWIHYWDGAKLVGKKMFP</sequence>
<dbReference type="EMBL" id="RXGA01000003">
    <property type="protein sequence ID" value="RWX72984.1"/>
    <property type="molecule type" value="Genomic_DNA"/>
</dbReference>
<dbReference type="Proteomes" id="UP000288215">
    <property type="component" value="Unassembled WGS sequence"/>
</dbReference>
<protein>
    <submittedName>
        <fullName evidence="1">Uncharacterized protein</fullName>
    </submittedName>
</protein>
<reference evidence="1 2" key="1">
    <citation type="submission" date="2018-12" db="EMBL/GenBank/DDBJ databases">
        <title>The complete genome of the methanogenic archaea of the candidate phylum Verstraetearchaeota, obtained from the metagenome of underground thermal water.</title>
        <authorList>
            <person name="Kadnikov V.V."/>
            <person name="Mardanov A.V."/>
            <person name="Beletsky A.V."/>
            <person name="Karnachuk O.V."/>
            <person name="Ravin N.V."/>
        </authorList>
    </citation>
    <scope>NUCLEOTIDE SEQUENCE [LARGE SCALE GENOMIC DNA]</scope>
    <source>
        <strain evidence="1">Ch88</strain>
    </source>
</reference>
<organism evidence="1 2">
    <name type="scientific">Methanosuratincola subterraneus</name>
    <dbReference type="NCBI Taxonomy" id="2593994"/>
    <lineage>
        <taxon>Archaea</taxon>
        <taxon>Thermoproteota</taxon>
        <taxon>Methanosuratincolia</taxon>
        <taxon>Candidatus Methanomethylicales</taxon>
        <taxon>Candidatus Methanomethylicaceae</taxon>
        <taxon>Candidatus Methanosuratincola (ex Vanwonterghem et al. 2016)</taxon>
    </lineage>
</organism>
<proteinExistence type="predicted"/>
<dbReference type="AlphaFoldDB" id="A0A444L5X2"/>
<name>A0A444L5X2_METS7</name>